<dbReference type="RefSeq" id="WP_318099959.1">
    <property type="nucleotide sequence ID" value="NZ_CP137573.1"/>
</dbReference>
<keyword evidence="2" id="KW-1185">Reference proteome</keyword>
<organism evidence="1 2">
    <name type="scientific">Streptomyces solicathayae</name>
    <dbReference type="NCBI Taxonomy" id="3081768"/>
    <lineage>
        <taxon>Bacteria</taxon>
        <taxon>Bacillati</taxon>
        <taxon>Actinomycetota</taxon>
        <taxon>Actinomycetes</taxon>
        <taxon>Kitasatosporales</taxon>
        <taxon>Streptomycetaceae</taxon>
        <taxon>Streptomyces</taxon>
    </lineage>
</organism>
<gene>
    <name evidence="1" type="ORF">R2D22_00125</name>
</gene>
<protein>
    <submittedName>
        <fullName evidence="1">Uncharacterized protein</fullName>
    </submittedName>
</protein>
<dbReference type="EMBL" id="CP137573">
    <property type="protein sequence ID" value="WOX19899.1"/>
    <property type="molecule type" value="Genomic_DNA"/>
</dbReference>
<evidence type="ECO:0000313" key="2">
    <source>
        <dbReference type="Proteomes" id="UP001301731"/>
    </source>
</evidence>
<sequence>MAGELADCAHRLLATATDPYRRVNALNCLEARGCDISGLETEQDRRLRTELNTISDEPPF</sequence>
<proteinExistence type="predicted"/>
<accession>A0ABZ0LKE0</accession>
<name>A0ABZ0LKE0_9ACTN</name>
<evidence type="ECO:0000313" key="1">
    <source>
        <dbReference type="EMBL" id="WOX19899.1"/>
    </source>
</evidence>
<reference evidence="1 2" key="1">
    <citation type="submission" date="2023-10" db="EMBL/GenBank/DDBJ databases">
        <title>The genome sequence of Streptomyces sp. HUAS YS2.</title>
        <authorList>
            <person name="Mo P."/>
        </authorList>
    </citation>
    <scope>NUCLEOTIDE SEQUENCE [LARGE SCALE GENOMIC DNA]</scope>
    <source>
        <strain evidence="1 2">HUAS YS2</strain>
    </source>
</reference>
<dbReference type="Proteomes" id="UP001301731">
    <property type="component" value="Chromosome"/>
</dbReference>